<feature type="domain" description="GGDEF" evidence="4">
    <location>
        <begin position="860"/>
        <end position="992"/>
    </location>
</feature>
<dbReference type="Pfam" id="PF00990">
    <property type="entry name" value="GGDEF"/>
    <property type="match status" value="1"/>
</dbReference>
<dbReference type="InterPro" id="IPR015943">
    <property type="entry name" value="WD40/YVTN_repeat-like_dom_sf"/>
</dbReference>
<dbReference type="SUPFAM" id="SSF101898">
    <property type="entry name" value="NHL repeat"/>
    <property type="match status" value="1"/>
</dbReference>
<dbReference type="PANTHER" id="PTHR45138:SF24">
    <property type="entry name" value="DIGUANYLATE CYCLASE DGCC-RELATED"/>
    <property type="match status" value="1"/>
</dbReference>
<dbReference type="InterPro" id="IPR050469">
    <property type="entry name" value="Diguanylate_Cyclase"/>
</dbReference>
<dbReference type="InterPro" id="IPR000160">
    <property type="entry name" value="GGDEF_dom"/>
</dbReference>
<dbReference type="InterPro" id="IPR011110">
    <property type="entry name" value="Reg_prop"/>
</dbReference>
<dbReference type="SMART" id="SM00267">
    <property type="entry name" value="GGDEF"/>
    <property type="match status" value="1"/>
</dbReference>
<keyword evidence="6" id="KW-1185">Reference proteome</keyword>
<dbReference type="CDD" id="cd01949">
    <property type="entry name" value="GGDEF"/>
    <property type="match status" value="1"/>
</dbReference>
<name>A0A0R0E2B5_9GAMM</name>
<dbReference type="SUPFAM" id="SSF63829">
    <property type="entry name" value="Calcium-dependent phosphotriesterase"/>
    <property type="match status" value="1"/>
</dbReference>
<dbReference type="InterPro" id="IPR043128">
    <property type="entry name" value="Rev_trsase/Diguanyl_cyclase"/>
</dbReference>
<dbReference type="GO" id="GO:1902201">
    <property type="term" value="P:negative regulation of bacterial-type flagellum-dependent cell motility"/>
    <property type="evidence" value="ECO:0007669"/>
    <property type="project" value="TreeGrafter"/>
</dbReference>
<evidence type="ECO:0000313" key="5">
    <source>
        <dbReference type="EMBL" id="KRG84577.1"/>
    </source>
</evidence>
<dbReference type="RefSeq" id="WP_083490130.1">
    <property type="nucleotide sequence ID" value="NZ_LDJP01000051.1"/>
</dbReference>
<dbReference type="Gene3D" id="2.60.40.10">
    <property type="entry name" value="Immunoglobulins"/>
    <property type="match status" value="1"/>
</dbReference>
<evidence type="ECO:0000313" key="6">
    <source>
        <dbReference type="Proteomes" id="UP000050940"/>
    </source>
</evidence>
<keyword evidence="3" id="KW-0732">Signal</keyword>
<protein>
    <recommendedName>
        <fullName evidence="2">diguanylate cyclase</fullName>
        <ecNumber evidence="2">2.7.7.65</ecNumber>
    </recommendedName>
</protein>
<dbReference type="Gene3D" id="2.130.10.10">
    <property type="entry name" value="YVTN repeat-like/Quinoprotein amine dehydrogenase"/>
    <property type="match status" value="4"/>
</dbReference>
<dbReference type="Pfam" id="PF07495">
    <property type="entry name" value="Y_Y_Y"/>
    <property type="match status" value="1"/>
</dbReference>
<dbReference type="STRING" id="659018.ABB34_08930"/>
<evidence type="ECO:0000259" key="4">
    <source>
        <dbReference type="PROSITE" id="PS50887"/>
    </source>
</evidence>
<dbReference type="GO" id="GO:0052621">
    <property type="term" value="F:diguanylate cyclase activity"/>
    <property type="evidence" value="ECO:0007669"/>
    <property type="project" value="UniProtKB-EC"/>
</dbReference>
<sequence length="994" mass="107721">MHRCIGAWTLLLALCMAPAALAAGVNGDLGDYTHDVWTTRDGLPHNTINDMAQSGEGYLWLATWEGLVRYNGNEFRLYDRRSQPALRDSAIAALYAGRNGGLWFADSRGNLGRWQSGDRLRYWGRAEGLPGTVIDGVFEDAQGQVWITLNGTGLGRLQPASGRFDLLRPAEQGSGFVGIRPAQGEDGRLWIGTLRGLMYVDGNRLLPAPATFKLPPGLAWPYRAPDGRIWVVAGNTLYRMHGDELRAWRTLPRAGRITALLQDGYGTLWLGTENRGVLRVGEDGVEQVGRGMGLPEGRVAVLFEDHEHSLWAGVNGGLYRLREALFGTIGVQAGLGNDFVRTLAEDGQGRVWIGGSSGLDAVEPDGRIHHVVLQPANANRGEVSVLALLALDGELWAGTYGDGLYRLRDGHTLARYDHDDGLPNNHVRSLARARDGGLWIGTRQGVGLLRDGVVQPLQAPGLPRTLVHALLETERGELWIAALSGLYRYADGVAERIPLGDGDDDGRRVLALYHDAARDALWISSDRGLYRLRGGTLAHVGLEQGLPVDAVFQMVVDGHGSAWLGSNRGVLRMDYAQLDAVADGRAERVGVDLYGNRDGMANAQGNGGSGTSTLLASDGAVWFATAGGAAVVQPERMRRFRELPPPTVVVEGLLADGRPLSFVEPGEVRVPAGTRRLAISYAALTYLSPQGVRYRSRLDGFDRDWVPRGSHRTVEFTSLPPGDYTFRVEAANGEGAQTGEGAVLHLRIEPYWWQRASVRVAAALALALLAFGLYRRRLAQYRRDTTRLERLVDERTGDLKRQAEQLAEADREKQGLLDRLGAQARLLERQAHQDALTGLPNRRAFEERAAAEIARMQAGAALSLAVLDIDRFKRINDERSHATGDAVLRRFAQVAGEACRPGDFIARHGGEEFVLLLPGLPLPAALALCERLRAAVQDSDLAEVAQGLPVTVSIGVVEGAGGAGLDALMQAADAALYRAKNGGRNRVESAGRLA</sequence>
<dbReference type="SUPFAM" id="SSF55073">
    <property type="entry name" value="Nucleotide cyclase"/>
    <property type="match status" value="1"/>
</dbReference>
<evidence type="ECO:0000256" key="2">
    <source>
        <dbReference type="ARBA" id="ARBA00012528"/>
    </source>
</evidence>
<dbReference type="NCBIfam" id="TIGR00254">
    <property type="entry name" value="GGDEF"/>
    <property type="match status" value="1"/>
</dbReference>
<feature type="chain" id="PRO_5006396635" description="diguanylate cyclase" evidence="3">
    <location>
        <begin position="23"/>
        <end position="994"/>
    </location>
</feature>
<evidence type="ECO:0000256" key="1">
    <source>
        <dbReference type="ARBA" id="ARBA00001946"/>
    </source>
</evidence>
<accession>A0A0R0E2B5</accession>
<comment type="cofactor">
    <cofactor evidence="1">
        <name>Mg(2+)</name>
        <dbReference type="ChEBI" id="CHEBI:18420"/>
    </cofactor>
</comment>
<dbReference type="Proteomes" id="UP000050940">
    <property type="component" value="Unassembled WGS sequence"/>
</dbReference>
<dbReference type="InterPro" id="IPR029787">
    <property type="entry name" value="Nucleotide_cyclase"/>
</dbReference>
<dbReference type="Pfam" id="PF07494">
    <property type="entry name" value="Reg_prop"/>
    <property type="match status" value="4"/>
</dbReference>
<dbReference type="PANTHER" id="PTHR45138">
    <property type="entry name" value="REGULATORY COMPONENTS OF SENSORY TRANSDUCTION SYSTEM"/>
    <property type="match status" value="1"/>
</dbReference>
<comment type="caution">
    <text evidence="5">The sequence shown here is derived from an EMBL/GenBank/DDBJ whole genome shotgun (WGS) entry which is preliminary data.</text>
</comment>
<dbReference type="GO" id="GO:0005886">
    <property type="term" value="C:plasma membrane"/>
    <property type="evidence" value="ECO:0007669"/>
    <property type="project" value="TreeGrafter"/>
</dbReference>
<dbReference type="AlphaFoldDB" id="A0A0R0E2B5"/>
<feature type="signal peptide" evidence="3">
    <location>
        <begin position="1"/>
        <end position="22"/>
    </location>
</feature>
<dbReference type="PROSITE" id="PS50887">
    <property type="entry name" value="GGDEF"/>
    <property type="match status" value="1"/>
</dbReference>
<dbReference type="InterPro" id="IPR013783">
    <property type="entry name" value="Ig-like_fold"/>
</dbReference>
<reference evidence="5 6" key="1">
    <citation type="submission" date="2015-05" db="EMBL/GenBank/DDBJ databases">
        <title>Genome sequencing and analysis of members of genus Stenotrophomonas.</title>
        <authorList>
            <person name="Patil P.P."/>
            <person name="Midha S."/>
            <person name="Patil P.B."/>
        </authorList>
    </citation>
    <scope>NUCLEOTIDE SEQUENCE [LARGE SCALE GENOMIC DNA]</scope>
    <source>
        <strain evidence="5 6">JCM 16244</strain>
    </source>
</reference>
<dbReference type="Gene3D" id="3.30.70.270">
    <property type="match status" value="1"/>
</dbReference>
<dbReference type="EMBL" id="LDJP01000051">
    <property type="protein sequence ID" value="KRG84577.1"/>
    <property type="molecule type" value="Genomic_DNA"/>
</dbReference>
<organism evidence="5 6">
    <name type="scientific">Stenotrophomonas daejeonensis</name>
    <dbReference type="NCBI Taxonomy" id="659018"/>
    <lineage>
        <taxon>Bacteria</taxon>
        <taxon>Pseudomonadati</taxon>
        <taxon>Pseudomonadota</taxon>
        <taxon>Gammaproteobacteria</taxon>
        <taxon>Lysobacterales</taxon>
        <taxon>Lysobacteraceae</taxon>
        <taxon>Stenotrophomonas</taxon>
    </lineage>
</organism>
<dbReference type="PATRIC" id="fig|659018.3.peg.1803"/>
<dbReference type="FunFam" id="3.30.70.270:FF:000001">
    <property type="entry name" value="Diguanylate cyclase domain protein"/>
    <property type="match status" value="1"/>
</dbReference>
<gene>
    <name evidence="5" type="ORF">ABB34_08930</name>
</gene>
<dbReference type="GO" id="GO:0043709">
    <property type="term" value="P:cell adhesion involved in single-species biofilm formation"/>
    <property type="evidence" value="ECO:0007669"/>
    <property type="project" value="TreeGrafter"/>
</dbReference>
<dbReference type="EC" id="2.7.7.65" evidence="2"/>
<evidence type="ECO:0000256" key="3">
    <source>
        <dbReference type="SAM" id="SignalP"/>
    </source>
</evidence>
<dbReference type="InterPro" id="IPR011123">
    <property type="entry name" value="Y_Y_Y"/>
</dbReference>
<proteinExistence type="predicted"/>